<proteinExistence type="predicted"/>
<evidence type="ECO:0000313" key="3">
    <source>
        <dbReference type="Proteomes" id="UP000693946"/>
    </source>
</evidence>
<feature type="region of interest" description="Disordered" evidence="1">
    <location>
        <begin position="226"/>
        <end position="409"/>
    </location>
</feature>
<feature type="compositionally biased region" description="Polar residues" evidence="1">
    <location>
        <begin position="283"/>
        <end position="297"/>
    </location>
</feature>
<evidence type="ECO:0000256" key="1">
    <source>
        <dbReference type="SAM" id="MobiDB-lite"/>
    </source>
</evidence>
<feature type="compositionally biased region" description="Acidic residues" evidence="1">
    <location>
        <begin position="353"/>
        <end position="371"/>
    </location>
</feature>
<accession>A0AAV6SZT7</accession>
<dbReference type="Proteomes" id="UP000693946">
    <property type="component" value="Linkage Group LG10"/>
</dbReference>
<reference evidence="2 3" key="1">
    <citation type="journal article" date="2021" name="Sci. Rep.">
        <title>Chromosome anchoring in Senegalese sole (Solea senegalensis) reveals sex-associated markers and genome rearrangements in flatfish.</title>
        <authorList>
            <person name="Guerrero-Cozar I."/>
            <person name="Gomez-Garrido J."/>
            <person name="Berbel C."/>
            <person name="Martinez-Blanch J.F."/>
            <person name="Alioto T."/>
            <person name="Claros M.G."/>
            <person name="Gagnaire P.A."/>
            <person name="Manchado M."/>
        </authorList>
    </citation>
    <scope>NUCLEOTIDE SEQUENCE [LARGE SCALE GENOMIC DNA]</scope>
    <source>
        <strain evidence="2">Sse05_10M</strain>
    </source>
</reference>
<feature type="compositionally biased region" description="Acidic residues" evidence="1">
    <location>
        <begin position="329"/>
        <end position="346"/>
    </location>
</feature>
<comment type="caution">
    <text evidence="2">The sequence shown here is derived from an EMBL/GenBank/DDBJ whole genome shotgun (WGS) entry which is preliminary data.</text>
</comment>
<dbReference type="AlphaFoldDB" id="A0AAV6SZT7"/>
<evidence type="ECO:0000313" key="2">
    <source>
        <dbReference type="EMBL" id="KAG7522628.1"/>
    </source>
</evidence>
<name>A0AAV6SZT7_SOLSE</name>
<sequence length="409" mass="46371">MAEEILGKSVQQLKKERTIAKSSFTRQAKFISRGASSMLQVELKEEFTKLSDCFRKMLDANDDYRIGLEADIKTEDEDGGLDELQEADIDKSVKEGETKLEEIRDIVQTNLWSKYGGSELPVAILEAEKANDKAADVPVESANLEGYEVHLVLLDKRIKEAISAMSTWERWIPVELKDELGGRVKDLRASYYRLELRKAEFATARTINEQGTGVKLLPQPATFTPINQGASEEPEEETVPQTLPEQKVAEEDSATPAQLELETRARERGPLCAGNTKLGNFPSRGTNKSFSIESILSRNEDETRSSSCRNGSMCGFCAESPAAVKDEEKNENEEKIEDEEKNDDEEKDKNEDEEKIEEEEKIEDKNEDEEKNEDKDKIKEKKEEEEKEEEEKNEDKEKNEDEEKNEGAG</sequence>
<dbReference type="EMBL" id="JAGKHQ010000002">
    <property type="protein sequence ID" value="KAG7522628.1"/>
    <property type="molecule type" value="Genomic_DNA"/>
</dbReference>
<organism evidence="2 3">
    <name type="scientific">Solea senegalensis</name>
    <name type="common">Senegalese sole</name>
    <dbReference type="NCBI Taxonomy" id="28829"/>
    <lineage>
        <taxon>Eukaryota</taxon>
        <taxon>Metazoa</taxon>
        <taxon>Chordata</taxon>
        <taxon>Craniata</taxon>
        <taxon>Vertebrata</taxon>
        <taxon>Euteleostomi</taxon>
        <taxon>Actinopterygii</taxon>
        <taxon>Neopterygii</taxon>
        <taxon>Teleostei</taxon>
        <taxon>Neoteleostei</taxon>
        <taxon>Acanthomorphata</taxon>
        <taxon>Carangaria</taxon>
        <taxon>Pleuronectiformes</taxon>
        <taxon>Pleuronectoidei</taxon>
        <taxon>Soleidae</taxon>
        <taxon>Solea</taxon>
    </lineage>
</organism>
<protein>
    <submittedName>
        <fullName evidence="2">Uncharacterized protein</fullName>
    </submittedName>
</protein>
<gene>
    <name evidence="2" type="ORF">JOB18_027030</name>
</gene>
<feature type="compositionally biased region" description="Basic and acidic residues" evidence="1">
    <location>
        <begin position="372"/>
        <end position="384"/>
    </location>
</feature>
<keyword evidence="3" id="KW-1185">Reference proteome</keyword>